<dbReference type="FunFam" id="1.20.5.110:FF:000011">
    <property type="entry name" value="B-cell receptor-associated protein 29"/>
    <property type="match status" value="1"/>
</dbReference>
<dbReference type="GO" id="GO:0006915">
    <property type="term" value="P:apoptotic process"/>
    <property type="evidence" value="ECO:0007669"/>
    <property type="project" value="UniProtKB-KW"/>
</dbReference>
<dbReference type="Pfam" id="PF05529">
    <property type="entry name" value="Bap31"/>
    <property type="match status" value="1"/>
</dbReference>
<dbReference type="Gene3D" id="1.20.5.110">
    <property type="match status" value="1"/>
</dbReference>
<evidence type="ECO:0000256" key="2">
    <source>
        <dbReference type="ARBA" id="ARBA00007956"/>
    </source>
</evidence>
<feature type="compositionally biased region" description="Low complexity" evidence="13">
    <location>
        <begin position="163"/>
        <end position="175"/>
    </location>
</feature>
<reference evidence="16 17" key="1">
    <citation type="submission" date="2020-06" db="EMBL/GenBank/DDBJ databases">
        <authorList>
            <person name="Li R."/>
            <person name="Bekaert M."/>
        </authorList>
    </citation>
    <scope>NUCLEOTIDE SEQUENCE [LARGE SCALE GENOMIC DNA]</scope>
    <source>
        <strain evidence="17">wild</strain>
    </source>
</reference>
<dbReference type="GO" id="GO:0070973">
    <property type="term" value="P:protein localization to endoplasmic reticulum exit site"/>
    <property type="evidence" value="ECO:0007669"/>
    <property type="project" value="UniProtKB-UniRule"/>
</dbReference>
<feature type="compositionally biased region" description="Basic and acidic residues" evidence="13">
    <location>
        <begin position="236"/>
        <end position="255"/>
    </location>
</feature>
<keyword evidence="11 12" id="KW-0472">Membrane</keyword>
<dbReference type="PANTHER" id="PTHR12701:SF20">
    <property type="entry name" value="ENDOPLASMIC RETICULUM TRANSMEMBRANE PROTEIN"/>
    <property type="match status" value="1"/>
</dbReference>
<keyword evidence="3 12" id="KW-0813">Transport</keyword>
<protein>
    <recommendedName>
        <fullName evidence="12">Endoplasmic reticulum transmembrane protein</fullName>
    </recommendedName>
</protein>
<evidence type="ECO:0000256" key="5">
    <source>
        <dbReference type="ARBA" id="ARBA00022703"/>
    </source>
</evidence>
<dbReference type="InterPro" id="IPR040463">
    <property type="entry name" value="BAP29/BAP31_N"/>
</dbReference>
<dbReference type="GO" id="GO:0006886">
    <property type="term" value="P:intracellular protein transport"/>
    <property type="evidence" value="ECO:0007669"/>
    <property type="project" value="UniProtKB-UniRule"/>
</dbReference>
<feature type="transmembrane region" description="Helical" evidence="12">
    <location>
        <begin position="12"/>
        <end position="30"/>
    </location>
</feature>
<keyword evidence="9 12" id="KW-1133">Transmembrane helix</keyword>
<dbReference type="PANTHER" id="PTHR12701">
    <property type="entry name" value="BCR-ASSOCIATED PROTEIN, BAP"/>
    <property type="match status" value="1"/>
</dbReference>
<dbReference type="OrthoDB" id="435607at2759"/>
<comment type="subcellular location">
    <subcellularLocation>
        <location evidence="1 12">Endoplasmic reticulum membrane</location>
        <topology evidence="1 12">Multi-pass membrane protein</topology>
    </subcellularLocation>
</comment>
<feature type="region of interest" description="Disordered" evidence="13">
    <location>
        <begin position="236"/>
        <end position="268"/>
    </location>
</feature>
<evidence type="ECO:0000313" key="17">
    <source>
        <dbReference type="Proteomes" id="UP000507470"/>
    </source>
</evidence>
<gene>
    <name evidence="16" type="ORF">MCOR_56403</name>
</gene>
<keyword evidence="4 12" id="KW-0812">Transmembrane</keyword>
<evidence type="ECO:0000259" key="15">
    <source>
        <dbReference type="Pfam" id="PF18035"/>
    </source>
</evidence>
<dbReference type="InterPro" id="IPR008417">
    <property type="entry name" value="BAP29/BAP31"/>
</dbReference>
<feature type="domain" description="BAP29/BAP31 transmembrane" evidence="14">
    <location>
        <begin position="4"/>
        <end position="136"/>
    </location>
</feature>
<evidence type="ECO:0000256" key="8">
    <source>
        <dbReference type="ARBA" id="ARBA00022927"/>
    </source>
</evidence>
<comment type="function">
    <text evidence="12">May play a role in anterograde transport of membrane proteins from the endoplasmic reticulum to the Golgi.</text>
</comment>
<evidence type="ECO:0000256" key="7">
    <source>
        <dbReference type="ARBA" id="ARBA00022892"/>
    </source>
</evidence>
<evidence type="ECO:0000256" key="3">
    <source>
        <dbReference type="ARBA" id="ARBA00022448"/>
    </source>
</evidence>
<dbReference type="EMBL" id="CACVKT020010042">
    <property type="protein sequence ID" value="CAC5424505.1"/>
    <property type="molecule type" value="Genomic_DNA"/>
</dbReference>
<name>A0A6J8EYE2_MYTCO</name>
<evidence type="ECO:0000256" key="9">
    <source>
        <dbReference type="ARBA" id="ARBA00022989"/>
    </source>
</evidence>
<comment type="caution">
    <text evidence="12">Lacks conserved residue(s) required for the propagation of feature annotation.</text>
</comment>
<keyword evidence="7 12" id="KW-0931">ER-Golgi transport</keyword>
<dbReference type="Proteomes" id="UP000507470">
    <property type="component" value="Unassembled WGS sequence"/>
</dbReference>
<evidence type="ECO:0000256" key="11">
    <source>
        <dbReference type="ARBA" id="ARBA00023136"/>
    </source>
</evidence>
<keyword evidence="5" id="KW-0053">Apoptosis</keyword>
<dbReference type="InterPro" id="IPR041672">
    <property type="entry name" value="Bap31/Bap29_C"/>
</dbReference>
<evidence type="ECO:0000259" key="14">
    <source>
        <dbReference type="Pfam" id="PF05529"/>
    </source>
</evidence>
<keyword evidence="17" id="KW-1185">Reference proteome</keyword>
<evidence type="ECO:0000256" key="12">
    <source>
        <dbReference type="RuleBase" id="RU367026"/>
    </source>
</evidence>
<feature type="domain" description="Bap31/Bap29 cytoplasmic coiled-coil" evidence="15">
    <location>
        <begin position="206"/>
        <end position="268"/>
    </location>
</feature>
<evidence type="ECO:0000256" key="4">
    <source>
        <dbReference type="ARBA" id="ARBA00022692"/>
    </source>
</evidence>
<accession>A0A6J8EYE2</accession>
<feature type="compositionally biased region" description="Polar residues" evidence="13">
    <location>
        <begin position="256"/>
        <end position="268"/>
    </location>
</feature>
<dbReference type="AlphaFoldDB" id="A0A6J8EYE2"/>
<evidence type="ECO:0000256" key="10">
    <source>
        <dbReference type="ARBA" id="ARBA00023054"/>
    </source>
</evidence>
<keyword evidence="8 12" id="KW-0653">Protein transport</keyword>
<proteinExistence type="inferred from homology"/>
<dbReference type="GO" id="GO:0006888">
    <property type="term" value="P:endoplasmic reticulum to Golgi vesicle-mediated transport"/>
    <property type="evidence" value="ECO:0007669"/>
    <property type="project" value="UniProtKB-UniRule"/>
</dbReference>
<organism evidence="16 17">
    <name type="scientific">Mytilus coruscus</name>
    <name type="common">Sea mussel</name>
    <dbReference type="NCBI Taxonomy" id="42192"/>
    <lineage>
        <taxon>Eukaryota</taxon>
        <taxon>Metazoa</taxon>
        <taxon>Spiralia</taxon>
        <taxon>Lophotrochozoa</taxon>
        <taxon>Mollusca</taxon>
        <taxon>Bivalvia</taxon>
        <taxon>Autobranchia</taxon>
        <taxon>Pteriomorphia</taxon>
        <taxon>Mytilida</taxon>
        <taxon>Mytiloidea</taxon>
        <taxon>Mytilidae</taxon>
        <taxon>Mytilinae</taxon>
        <taxon>Mytilus</taxon>
    </lineage>
</organism>
<dbReference type="Pfam" id="PF18035">
    <property type="entry name" value="Bap31_Bap29_C"/>
    <property type="match status" value="1"/>
</dbReference>
<feature type="transmembrane region" description="Helical" evidence="12">
    <location>
        <begin position="51"/>
        <end position="68"/>
    </location>
</feature>
<dbReference type="GO" id="GO:0005789">
    <property type="term" value="C:endoplasmic reticulum membrane"/>
    <property type="evidence" value="ECO:0007669"/>
    <property type="project" value="UniProtKB-SubCell"/>
</dbReference>
<evidence type="ECO:0000256" key="1">
    <source>
        <dbReference type="ARBA" id="ARBA00004477"/>
    </source>
</evidence>
<evidence type="ECO:0000256" key="6">
    <source>
        <dbReference type="ARBA" id="ARBA00022824"/>
    </source>
</evidence>
<evidence type="ECO:0000256" key="13">
    <source>
        <dbReference type="SAM" id="MobiDB-lite"/>
    </source>
</evidence>
<keyword evidence="10" id="KW-0175">Coiled coil</keyword>
<sequence>MTGLIWTSISGFMYLEIFVSVILLIPYISPSRWQKIFRSNLIKKIESYSHIYFNVLIAILSLVFLESIREMRKYNDALEEVDLKNNRETELAAQVKLFRAQRNFYISGFALFMWFILKRLITQTSKQAHLEAECEASQKQAKQASAAAQRLLDQADNTSNKVSQKQAKQASAAAQRLLDQADNNSNKADNTSNKKKEDGDTEEEKSLAQQLDKTKEDLVKTKMDLKKAVSDLEAVRKQAEGTNREYDRLMKEHSKLQQTAGETSSKKE</sequence>
<evidence type="ECO:0000313" key="16">
    <source>
        <dbReference type="EMBL" id="CAC5424505.1"/>
    </source>
</evidence>
<keyword evidence="6 12" id="KW-0256">Endoplasmic reticulum</keyword>
<feature type="compositionally biased region" description="Polar residues" evidence="13">
    <location>
        <begin position="181"/>
        <end position="191"/>
    </location>
</feature>
<feature type="region of interest" description="Disordered" evidence="13">
    <location>
        <begin position="157"/>
        <end position="216"/>
    </location>
</feature>
<comment type="similarity">
    <text evidence="2 12">Belongs to the BCAP29/BCAP31 family.</text>
</comment>